<feature type="transmembrane region" description="Helical" evidence="5">
    <location>
        <begin position="235"/>
        <end position="254"/>
    </location>
</feature>
<evidence type="ECO:0000313" key="7">
    <source>
        <dbReference type="EMBL" id="RFN59160.1"/>
    </source>
</evidence>
<evidence type="ECO:0000256" key="5">
    <source>
        <dbReference type="SAM" id="Phobius"/>
    </source>
</evidence>
<feature type="transmembrane region" description="Helical" evidence="5">
    <location>
        <begin position="211"/>
        <end position="228"/>
    </location>
</feature>
<comment type="subcellular location">
    <subcellularLocation>
        <location evidence="1">Membrane</location>
        <topology evidence="1">Multi-pass membrane protein</topology>
    </subcellularLocation>
</comment>
<evidence type="ECO:0000256" key="1">
    <source>
        <dbReference type="ARBA" id="ARBA00004141"/>
    </source>
</evidence>
<dbReference type="PANTHER" id="PTHR37422">
    <property type="entry name" value="TEICHURONIC ACID BIOSYNTHESIS PROTEIN TUAE"/>
    <property type="match status" value="1"/>
</dbReference>
<feature type="transmembrane region" description="Helical" evidence="5">
    <location>
        <begin position="12"/>
        <end position="29"/>
    </location>
</feature>
<feature type="transmembrane region" description="Helical" evidence="5">
    <location>
        <begin position="188"/>
        <end position="205"/>
    </location>
</feature>
<organism evidence="7 8">
    <name type="scientific">Marixanthomonas ophiurae</name>
    <dbReference type="NCBI Taxonomy" id="387659"/>
    <lineage>
        <taxon>Bacteria</taxon>
        <taxon>Pseudomonadati</taxon>
        <taxon>Bacteroidota</taxon>
        <taxon>Flavobacteriia</taxon>
        <taxon>Flavobacteriales</taxon>
        <taxon>Flavobacteriaceae</taxon>
        <taxon>Marixanthomonas</taxon>
    </lineage>
</organism>
<feature type="transmembrane region" description="Helical" evidence="5">
    <location>
        <begin position="94"/>
        <end position="110"/>
    </location>
</feature>
<feature type="transmembrane region" description="Helical" evidence="5">
    <location>
        <begin position="163"/>
        <end position="181"/>
    </location>
</feature>
<evidence type="ECO:0000313" key="8">
    <source>
        <dbReference type="Proteomes" id="UP000261082"/>
    </source>
</evidence>
<feature type="domain" description="O-antigen ligase-related" evidence="6">
    <location>
        <begin position="194"/>
        <end position="343"/>
    </location>
</feature>
<gene>
    <name evidence="7" type="ORF">DZ858_03540</name>
</gene>
<dbReference type="InterPro" id="IPR007016">
    <property type="entry name" value="O-antigen_ligase-rel_domated"/>
</dbReference>
<reference evidence="7 8" key="1">
    <citation type="journal article" date="2007" name="Int. J. Syst. Evol. Microbiol.">
        <title>Marixanthomonas ophiurae gen. nov., sp. nov., a marine bacterium of the family Flavobacteriaceae isolated from a deep-sea brittle star.</title>
        <authorList>
            <person name="Romanenko L.A."/>
            <person name="Uchino M."/>
            <person name="Frolova G.M."/>
            <person name="Mikhailov V.V."/>
        </authorList>
    </citation>
    <scope>NUCLEOTIDE SEQUENCE [LARGE SCALE GENOMIC DNA]</scope>
    <source>
        <strain evidence="7 8">KMM 3046</strain>
    </source>
</reference>
<dbReference type="Pfam" id="PF04932">
    <property type="entry name" value="Wzy_C"/>
    <property type="match status" value="1"/>
</dbReference>
<proteinExistence type="predicted"/>
<feature type="transmembrane region" description="Helical" evidence="5">
    <location>
        <begin position="358"/>
        <end position="374"/>
    </location>
</feature>
<evidence type="ECO:0000256" key="4">
    <source>
        <dbReference type="ARBA" id="ARBA00023136"/>
    </source>
</evidence>
<dbReference type="GO" id="GO:0016020">
    <property type="term" value="C:membrane"/>
    <property type="evidence" value="ECO:0007669"/>
    <property type="project" value="UniProtKB-SubCell"/>
</dbReference>
<sequence>MMQFSKIGNVKGGYFFLLNVLFISFAFPSPPLTNIVLFTTLAVAIVSTLKSRNLKKKSFTRKKYVVISALIFVSAFLSGLINNENLLDSQVTKNLFFLAIPLLFFLGPKINYKQKQLILRNFVISVFIFSLLGVFKIITLYILDTENKLFYESFSNVLKIHSTYFALLVVLAFIVSIVRIFKERKAFHFKYIFISFYFLIILFLLSSRISFVAITLILLVVLIDQVILKKRKKAVFFFAGVVVCVSIFIFSGYFGTRINNLTQENEANRSDIENREVLWESVFCAIENSPSQIFGAGLKKSQDIINSCYSKNGFFGAELNYNAHNQYLQTLLEKGLLGLLFLLLLMGYLLFRGFRKKDVLLILTIITFFVFFITESILERQLGIMLFVSFNTMLIFNNNRDEPNLV</sequence>
<evidence type="ECO:0000256" key="2">
    <source>
        <dbReference type="ARBA" id="ARBA00022692"/>
    </source>
</evidence>
<keyword evidence="4 5" id="KW-0472">Membrane</keyword>
<accession>A0A3E1QAJ6</accession>
<evidence type="ECO:0000259" key="6">
    <source>
        <dbReference type="Pfam" id="PF04932"/>
    </source>
</evidence>
<feature type="transmembrane region" description="Helical" evidence="5">
    <location>
        <begin position="122"/>
        <end position="143"/>
    </location>
</feature>
<dbReference type="GO" id="GO:0016874">
    <property type="term" value="F:ligase activity"/>
    <property type="evidence" value="ECO:0007669"/>
    <property type="project" value="UniProtKB-KW"/>
</dbReference>
<keyword evidence="7" id="KW-0436">Ligase</keyword>
<dbReference type="Proteomes" id="UP000261082">
    <property type="component" value="Unassembled WGS sequence"/>
</dbReference>
<dbReference type="EMBL" id="QVID01000001">
    <property type="protein sequence ID" value="RFN59160.1"/>
    <property type="molecule type" value="Genomic_DNA"/>
</dbReference>
<dbReference type="PANTHER" id="PTHR37422:SF13">
    <property type="entry name" value="LIPOPOLYSACCHARIDE BIOSYNTHESIS PROTEIN PA4999-RELATED"/>
    <property type="match status" value="1"/>
</dbReference>
<dbReference type="AlphaFoldDB" id="A0A3E1QAJ6"/>
<protein>
    <submittedName>
        <fullName evidence="7">O-antigen ligase family protein</fullName>
    </submittedName>
</protein>
<evidence type="ECO:0000256" key="3">
    <source>
        <dbReference type="ARBA" id="ARBA00022989"/>
    </source>
</evidence>
<feature type="transmembrane region" description="Helical" evidence="5">
    <location>
        <begin position="335"/>
        <end position="351"/>
    </location>
</feature>
<keyword evidence="3 5" id="KW-1133">Transmembrane helix</keyword>
<comment type="caution">
    <text evidence="7">The sequence shown here is derived from an EMBL/GenBank/DDBJ whole genome shotgun (WGS) entry which is preliminary data.</text>
</comment>
<name>A0A3E1QAJ6_9FLAO</name>
<keyword evidence="8" id="KW-1185">Reference proteome</keyword>
<dbReference type="InterPro" id="IPR051533">
    <property type="entry name" value="WaaL-like"/>
</dbReference>
<keyword evidence="2 5" id="KW-0812">Transmembrane</keyword>
<feature type="transmembrane region" description="Helical" evidence="5">
    <location>
        <begin position="64"/>
        <end position="82"/>
    </location>
</feature>
<feature type="transmembrane region" description="Helical" evidence="5">
    <location>
        <begin position="35"/>
        <end position="52"/>
    </location>
</feature>